<sequence>MAEAAVEKEEERGTVGTHFNGTVGMKTGPPRRIFTTSVLEMEAGAGAMMLMTMMLNLAFVVGDGTSTPQQKTKKGRPWALVWSKGALRSMLVSEGCKFDEGYYIQSFVGGLRDDIRLEIEKFELYDLSRAIYLARKQEASVQNTWHSPRTVIKQSSLPIYPNTAKTPATNSNLRPKPFLIHPNPPANPVLVNAHHKGLLPTPQNPHPQRLTRGYFDDRRRKGLCYWCDEVFTPAHNCKHKQVSMLVVDEEVEGDTPPVYDEEENITEDEGAKDGHEKVEITANAITGSSTHNTFKLWGQHKKKTFSILIDTGSTHNFLNPATAARLGCVITPTETMIIMVADGNKVESDAMCQDFSWTLQDIEFKSNMMVLPLGGCECVLGLQWLRKLGQVQFDFQEMTMTINVEGRPITLHRGNGKTEVKLLSAT</sequence>
<comment type="caution">
    <text evidence="2">The sequence shown here is derived from an EMBL/GenBank/DDBJ whole genome shotgun (WGS) entry which is preliminary data.</text>
</comment>
<evidence type="ECO:0000313" key="2">
    <source>
        <dbReference type="EMBL" id="KAK2990954.1"/>
    </source>
</evidence>
<gene>
    <name evidence="2" type="ORF">RJ640_002962</name>
</gene>
<keyword evidence="3" id="KW-1185">Reference proteome</keyword>
<feature type="region of interest" description="Disordered" evidence="1">
    <location>
        <begin position="1"/>
        <end position="22"/>
    </location>
</feature>
<dbReference type="PANTHER" id="PTHR15503">
    <property type="entry name" value="LDOC1 RELATED"/>
    <property type="match status" value="1"/>
</dbReference>
<proteinExistence type="predicted"/>
<dbReference type="PANTHER" id="PTHR15503:SF22">
    <property type="entry name" value="TRANSPOSON TY3-I GAG POLYPROTEIN"/>
    <property type="match status" value="1"/>
</dbReference>
<dbReference type="InterPro" id="IPR032567">
    <property type="entry name" value="RTL1-rel"/>
</dbReference>
<evidence type="ECO:0000256" key="1">
    <source>
        <dbReference type="SAM" id="MobiDB-lite"/>
    </source>
</evidence>
<dbReference type="CDD" id="cd00303">
    <property type="entry name" value="retropepsin_like"/>
    <property type="match status" value="1"/>
</dbReference>
<dbReference type="SUPFAM" id="SSF50630">
    <property type="entry name" value="Acid proteases"/>
    <property type="match status" value="1"/>
</dbReference>
<organism evidence="2 3">
    <name type="scientific">Escallonia rubra</name>
    <dbReference type="NCBI Taxonomy" id="112253"/>
    <lineage>
        <taxon>Eukaryota</taxon>
        <taxon>Viridiplantae</taxon>
        <taxon>Streptophyta</taxon>
        <taxon>Embryophyta</taxon>
        <taxon>Tracheophyta</taxon>
        <taxon>Spermatophyta</taxon>
        <taxon>Magnoliopsida</taxon>
        <taxon>eudicotyledons</taxon>
        <taxon>Gunneridae</taxon>
        <taxon>Pentapetalae</taxon>
        <taxon>asterids</taxon>
        <taxon>campanulids</taxon>
        <taxon>Escalloniales</taxon>
        <taxon>Escalloniaceae</taxon>
        <taxon>Escallonia</taxon>
    </lineage>
</organism>
<protein>
    <submittedName>
        <fullName evidence="2">Uncharacterized protein</fullName>
    </submittedName>
</protein>
<evidence type="ECO:0000313" key="3">
    <source>
        <dbReference type="Proteomes" id="UP001187471"/>
    </source>
</evidence>
<dbReference type="Pfam" id="PF08284">
    <property type="entry name" value="RVP_2"/>
    <property type="match status" value="1"/>
</dbReference>
<accession>A0AA88RS43</accession>
<dbReference type="Gene3D" id="2.40.70.10">
    <property type="entry name" value="Acid Proteases"/>
    <property type="match status" value="1"/>
</dbReference>
<dbReference type="EMBL" id="JAVXUO010000590">
    <property type="protein sequence ID" value="KAK2990954.1"/>
    <property type="molecule type" value="Genomic_DNA"/>
</dbReference>
<dbReference type="InterPro" id="IPR021109">
    <property type="entry name" value="Peptidase_aspartic_dom_sf"/>
</dbReference>
<dbReference type="AlphaFoldDB" id="A0AA88RS43"/>
<dbReference type="Proteomes" id="UP001187471">
    <property type="component" value="Unassembled WGS sequence"/>
</dbReference>
<feature type="compositionally biased region" description="Basic and acidic residues" evidence="1">
    <location>
        <begin position="1"/>
        <end position="13"/>
    </location>
</feature>
<name>A0AA88RS43_9ASTE</name>
<reference evidence="2" key="1">
    <citation type="submission" date="2022-12" db="EMBL/GenBank/DDBJ databases">
        <title>Draft genome assemblies for two species of Escallonia (Escalloniales).</title>
        <authorList>
            <person name="Chanderbali A."/>
            <person name="Dervinis C."/>
            <person name="Anghel I."/>
            <person name="Soltis D."/>
            <person name="Soltis P."/>
            <person name="Zapata F."/>
        </authorList>
    </citation>
    <scope>NUCLEOTIDE SEQUENCE</scope>
    <source>
        <strain evidence="2">UCBG92.1500</strain>
        <tissue evidence="2">Leaf</tissue>
    </source>
</reference>
<feature type="non-terminal residue" evidence="2">
    <location>
        <position position="426"/>
    </location>
</feature>